<sequence>MVKPRPLFLSDISDIQKFSRWISTDLQIKDFSVKLSGSMLKLQFDTVENFQKVQKALKAKEAEFFYFQLPEEKPFKIVIKGIHTSTSLEEIQTEIEAKGFKVLRTNRAQKQVLTPVQGQPNTFNKHLEPIPIVFVDVEKQDNCKELFNIIGLCHQVVKIESPKKSPWQPQCRRCQRYGHVQSRCSMPFRCVKCLGQHKTAECDKKPQLPNASCALGITRPTTKAAPKPRKSPQQQTSREVQYPKTMIIPSLNPRNHPP</sequence>
<name>A0A9P0F7V4_BEMTA</name>
<evidence type="ECO:0000313" key="4">
    <source>
        <dbReference type="Proteomes" id="UP001152759"/>
    </source>
</evidence>
<accession>A0A9P0F7V4</accession>
<reference evidence="3" key="1">
    <citation type="submission" date="2021-12" db="EMBL/GenBank/DDBJ databases">
        <authorList>
            <person name="King R."/>
        </authorList>
    </citation>
    <scope>NUCLEOTIDE SEQUENCE</scope>
</reference>
<feature type="region of interest" description="Disordered" evidence="1">
    <location>
        <begin position="213"/>
        <end position="258"/>
    </location>
</feature>
<dbReference type="SMART" id="SM00596">
    <property type="entry name" value="PRE_C2HC"/>
    <property type="match status" value="1"/>
</dbReference>
<protein>
    <recommendedName>
        <fullName evidence="2">Pre-C2HC domain-containing protein</fullName>
    </recommendedName>
</protein>
<evidence type="ECO:0000259" key="2">
    <source>
        <dbReference type="SMART" id="SM00596"/>
    </source>
</evidence>
<dbReference type="PANTHER" id="PTHR33273:SF2">
    <property type="entry name" value="ENDONUCLEASE_EXONUCLEASE_PHOSPHATASE DOMAIN-CONTAINING PROTEIN"/>
    <property type="match status" value="1"/>
</dbReference>
<evidence type="ECO:0000256" key="1">
    <source>
        <dbReference type="SAM" id="MobiDB-lite"/>
    </source>
</evidence>
<keyword evidence="4" id="KW-1185">Reference proteome</keyword>
<dbReference type="EMBL" id="OU963867">
    <property type="protein sequence ID" value="CAH0391589.1"/>
    <property type="molecule type" value="Genomic_DNA"/>
</dbReference>
<dbReference type="AlphaFoldDB" id="A0A9P0F7V4"/>
<organism evidence="3 4">
    <name type="scientific">Bemisia tabaci</name>
    <name type="common">Sweetpotato whitefly</name>
    <name type="synonym">Aleurodes tabaci</name>
    <dbReference type="NCBI Taxonomy" id="7038"/>
    <lineage>
        <taxon>Eukaryota</taxon>
        <taxon>Metazoa</taxon>
        <taxon>Ecdysozoa</taxon>
        <taxon>Arthropoda</taxon>
        <taxon>Hexapoda</taxon>
        <taxon>Insecta</taxon>
        <taxon>Pterygota</taxon>
        <taxon>Neoptera</taxon>
        <taxon>Paraneoptera</taxon>
        <taxon>Hemiptera</taxon>
        <taxon>Sternorrhyncha</taxon>
        <taxon>Aleyrodoidea</taxon>
        <taxon>Aleyrodidae</taxon>
        <taxon>Aleyrodinae</taxon>
        <taxon>Bemisia</taxon>
    </lineage>
</organism>
<dbReference type="Pfam" id="PF07530">
    <property type="entry name" value="PRE_C2HC"/>
    <property type="match status" value="1"/>
</dbReference>
<dbReference type="Proteomes" id="UP001152759">
    <property type="component" value="Chromosome 6"/>
</dbReference>
<evidence type="ECO:0000313" key="3">
    <source>
        <dbReference type="EMBL" id="CAH0391589.1"/>
    </source>
</evidence>
<proteinExistence type="predicted"/>
<dbReference type="PANTHER" id="PTHR33273">
    <property type="entry name" value="DOMAIN-CONTAINING PROTEIN, PUTATIVE-RELATED"/>
    <property type="match status" value="1"/>
</dbReference>
<gene>
    <name evidence="3" type="ORF">BEMITA_LOCUS10190</name>
</gene>
<feature type="domain" description="Pre-C2HC" evidence="2">
    <location>
        <begin position="88"/>
        <end position="169"/>
    </location>
</feature>
<dbReference type="InterPro" id="IPR006579">
    <property type="entry name" value="Pre_C2HC_dom"/>
</dbReference>